<proteinExistence type="predicted"/>
<sequence length="127" mass="13875">MTEESKGQPGSIFSADLTVHHAKGVRDFYKEVIGWQHSDFQMGEYADYMMITPDGKPVAGICHQVGVNAGLPQLWIVYFAVADLKQSLEMCRNHGGIVHRQPEGAITSGSYAIIEYPAGAFCGISQI</sequence>
<dbReference type="EMBL" id="AJYB01000039">
    <property type="protein sequence ID" value="EIM06108.1"/>
    <property type="molecule type" value="Genomic_DNA"/>
</dbReference>
<evidence type="ECO:0000313" key="2">
    <source>
        <dbReference type="Proteomes" id="UP000004725"/>
    </source>
</evidence>
<evidence type="ECO:0000313" key="1">
    <source>
        <dbReference type="EMBL" id="EIM06108.1"/>
    </source>
</evidence>
<dbReference type="SUPFAM" id="SSF54593">
    <property type="entry name" value="Glyoxalase/Bleomycin resistance protein/Dihydroxybiphenyl dioxygenase"/>
    <property type="match status" value="1"/>
</dbReference>
<dbReference type="InterPro" id="IPR052164">
    <property type="entry name" value="Anthracycline_SecMetBiosynth"/>
</dbReference>
<name>A0AA87IJN2_9BACL</name>
<gene>
    <name evidence="1" type="ORF">A1A1_12622</name>
</gene>
<dbReference type="PANTHER" id="PTHR33993">
    <property type="entry name" value="GLYOXALASE-RELATED"/>
    <property type="match status" value="1"/>
</dbReference>
<organism evidence="1 2">
    <name type="scientific">Planococcus antarcticus DSM 14505</name>
    <dbReference type="NCBI Taxonomy" id="1185653"/>
    <lineage>
        <taxon>Bacteria</taxon>
        <taxon>Bacillati</taxon>
        <taxon>Bacillota</taxon>
        <taxon>Bacilli</taxon>
        <taxon>Bacillales</taxon>
        <taxon>Caryophanaceae</taxon>
        <taxon>Planococcus</taxon>
    </lineage>
</organism>
<comment type="caution">
    <text evidence="1">The sequence shown here is derived from an EMBL/GenBank/DDBJ whole genome shotgun (WGS) entry which is preliminary data.</text>
</comment>
<dbReference type="PANTHER" id="PTHR33993:SF14">
    <property type="entry name" value="GB|AAF24581.1"/>
    <property type="match status" value="1"/>
</dbReference>
<dbReference type="AlphaFoldDB" id="A0AA87IJN2"/>
<protein>
    <submittedName>
        <fullName evidence="1">Glyoxalase/bleomycin resistance protein/dioxygenase</fullName>
    </submittedName>
</protein>
<dbReference type="InterPro" id="IPR029068">
    <property type="entry name" value="Glyas_Bleomycin-R_OHBP_Dase"/>
</dbReference>
<dbReference type="Proteomes" id="UP000004725">
    <property type="component" value="Unassembled WGS sequence"/>
</dbReference>
<accession>A0AA87IJN2</accession>
<reference evidence="1 2" key="1">
    <citation type="journal article" date="2012" name="J. Bacteriol.">
        <title>Genome Sequence of the Antarctic Psychrophile Bacterium Planococcus antarcticus DSM 14505.</title>
        <authorList>
            <person name="Margolles A."/>
            <person name="Gueimonde M."/>
            <person name="Sanchez B."/>
        </authorList>
    </citation>
    <scope>NUCLEOTIDE SEQUENCE [LARGE SCALE GENOMIC DNA]</scope>
    <source>
        <strain evidence="1 2">DSM 14505</strain>
    </source>
</reference>
<dbReference type="RefSeq" id="WP_006830490.1">
    <property type="nucleotide sequence ID" value="NZ_AJYB01000039.1"/>
</dbReference>
<dbReference type="Gene3D" id="3.10.180.10">
    <property type="entry name" value="2,3-Dihydroxybiphenyl 1,2-Dioxygenase, domain 1"/>
    <property type="match status" value="1"/>
</dbReference>